<accession>A0A7Z1AX04</accession>
<evidence type="ECO:0000313" key="4">
    <source>
        <dbReference type="Proteomes" id="UP000185696"/>
    </source>
</evidence>
<evidence type="ECO:0000313" key="3">
    <source>
        <dbReference type="EMBL" id="OLF07604.1"/>
    </source>
</evidence>
<keyword evidence="1" id="KW-0175">Coiled coil</keyword>
<evidence type="ECO:0000256" key="2">
    <source>
        <dbReference type="SAM" id="Phobius"/>
    </source>
</evidence>
<dbReference type="Pfam" id="PF10066">
    <property type="entry name" value="DUF2304"/>
    <property type="match status" value="1"/>
</dbReference>
<organism evidence="3 4">
    <name type="scientific">Actinophytocola xinjiangensis</name>
    <dbReference type="NCBI Taxonomy" id="485602"/>
    <lineage>
        <taxon>Bacteria</taxon>
        <taxon>Bacillati</taxon>
        <taxon>Actinomycetota</taxon>
        <taxon>Actinomycetes</taxon>
        <taxon>Pseudonocardiales</taxon>
        <taxon>Pseudonocardiaceae</taxon>
    </lineage>
</organism>
<name>A0A7Z1AX04_9PSEU</name>
<evidence type="ECO:0000256" key="1">
    <source>
        <dbReference type="SAM" id="Coils"/>
    </source>
</evidence>
<feature type="coiled-coil region" evidence="1">
    <location>
        <begin position="89"/>
        <end position="116"/>
    </location>
</feature>
<dbReference type="EMBL" id="MSIF01000015">
    <property type="protein sequence ID" value="OLF07604.1"/>
    <property type="molecule type" value="Genomic_DNA"/>
</dbReference>
<keyword evidence="4" id="KW-1185">Reference proteome</keyword>
<dbReference type="AlphaFoldDB" id="A0A7Z1AX04"/>
<keyword evidence="2" id="KW-0472">Membrane</keyword>
<feature type="transmembrane region" description="Helical" evidence="2">
    <location>
        <begin position="69"/>
        <end position="87"/>
    </location>
</feature>
<dbReference type="RefSeq" id="WP_075135843.1">
    <property type="nucleotide sequence ID" value="NZ_MSIF01000015.1"/>
</dbReference>
<keyword evidence="2" id="KW-0812">Transmembrane</keyword>
<reference evidence="3 4" key="1">
    <citation type="submission" date="2016-12" db="EMBL/GenBank/DDBJ databases">
        <title>The draft genome sequence of Actinophytocola xinjiangensis.</title>
        <authorList>
            <person name="Wang W."/>
            <person name="Yuan L."/>
        </authorList>
    </citation>
    <scope>NUCLEOTIDE SEQUENCE [LARGE SCALE GENOMIC DNA]</scope>
    <source>
        <strain evidence="3 4">CGMCC 4.4663</strain>
    </source>
</reference>
<proteinExistence type="predicted"/>
<feature type="transmembrane region" description="Helical" evidence="2">
    <location>
        <begin position="6"/>
        <end position="24"/>
    </location>
</feature>
<protein>
    <recommendedName>
        <fullName evidence="5">DUF2304 domain-containing protein</fullName>
    </recommendedName>
</protein>
<comment type="caution">
    <text evidence="3">The sequence shown here is derived from an EMBL/GenBank/DDBJ whole genome shotgun (WGS) entry which is preliminary data.</text>
</comment>
<feature type="transmembrane region" description="Helical" evidence="2">
    <location>
        <begin position="36"/>
        <end position="57"/>
    </location>
</feature>
<sequence length="120" mass="13426">MNSTTYIVGLVATILILAGIVELLRRRQLGEKYAVLWLVVGVVLLIFSIFPNLLPSLADGLGVQLPSNLMFFVAIVFLVGVVLHLSWEVSRLENETRKLAEDLAILQLEVAQQKRENVRE</sequence>
<keyword evidence="2" id="KW-1133">Transmembrane helix</keyword>
<gene>
    <name evidence="3" type="ORF">BLA60_27210</name>
</gene>
<dbReference type="Proteomes" id="UP000185696">
    <property type="component" value="Unassembled WGS sequence"/>
</dbReference>
<dbReference type="InterPro" id="IPR019277">
    <property type="entry name" value="DUF2304"/>
</dbReference>
<evidence type="ECO:0008006" key="5">
    <source>
        <dbReference type="Google" id="ProtNLM"/>
    </source>
</evidence>